<dbReference type="OrthoDB" id="529292at2"/>
<organism evidence="10 11">
    <name type="scientific">Phormidesmis priestleyi ULC007</name>
    <dbReference type="NCBI Taxonomy" id="1920490"/>
    <lineage>
        <taxon>Bacteria</taxon>
        <taxon>Bacillati</taxon>
        <taxon>Cyanobacteriota</taxon>
        <taxon>Cyanophyceae</taxon>
        <taxon>Leptolyngbyales</taxon>
        <taxon>Leptolyngbyaceae</taxon>
        <taxon>Phormidesmis</taxon>
    </lineage>
</organism>
<comment type="caution">
    <text evidence="10">The sequence shown here is derived from an EMBL/GenBank/DDBJ whole genome shotgun (WGS) entry which is preliminary data.</text>
</comment>
<comment type="subcellular location">
    <subcellularLocation>
        <location evidence="1">Cell inner membrane</location>
        <topology evidence="1">Single-pass membrane protein</topology>
    </subcellularLocation>
</comment>
<dbReference type="PANTHER" id="PTHR30386:SF26">
    <property type="entry name" value="TRANSPORT PROTEIN COMB"/>
    <property type="match status" value="1"/>
</dbReference>
<dbReference type="PANTHER" id="PTHR30386">
    <property type="entry name" value="MEMBRANE FUSION SUBUNIT OF EMRAB-TOLC MULTIDRUG EFFLUX PUMP"/>
    <property type="match status" value="1"/>
</dbReference>
<evidence type="ECO:0000313" key="10">
    <source>
        <dbReference type="EMBL" id="PSB17134.1"/>
    </source>
</evidence>
<proteinExistence type="inferred from homology"/>
<keyword evidence="7" id="KW-1133">Transmembrane helix</keyword>
<comment type="similarity">
    <text evidence="2">Belongs to the membrane fusion protein (MFP) (TC 8.A.1) family.</text>
</comment>
<dbReference type="GO" id="GO:0015031">
    <property type="term" value="P:protein transport"/>
    <property type="evidence" value="ECO:0007669"/>
    <property type="project" value="InterPro"/>
</dbReference>
<evidence type="ECO:0000256" key="8">
    <source>
        <dbReference type="ARBA" id="ARBA00023136"/>
    </source>
</evidence>
<evidence type="ECO:0000259" key="9">
    <source>
        <dbReference type="Pfam" id="PF26002"/>
    </source>
</evidence>
<dbReference type="InterPro" id="IPR058982">
    <property type="entry name" value="Beta-barrel_AprE"/>
</dbReference>
<dbReference type="RefSeq" id="WP_073072842.1">
    <property type="nucleotide sequence ID" value="NZ_MPPI01000019.1"/>
</dbReference>
<accession>A0A2T1D9K4</accession>
<dbReference type="NCBIfam" id="TIGR01843">
    <property type="entry name" value="type_I_hlyD"/>
    <property type="match status" value="1"/>
</dbReference>
<evidence type="ECO:0000256" key="4">
    <source>
        <dbReference type="ARBA" id="ARBA00022475"/>
    </source>
</evidence>
<dbReference type="Proteomes" id="UP000238634">
    <property type="component" value="Unassembled WGS sequence"/>
</dbReference>
<evidence type="ECO:0000256" key="6">
    <source>
        <dbReference type="ARBA" id="ARBA00022692"/>
    </source>
</evidence>
<gene>
    <name evidence="10" type="ORF">C7B65_19695</name>
</gene>
<dbReference type="Gene3D" id="2.40.50.100">
    <property type="match status" value="1"/>
</dbReference>
<dbReference type="Gene3D" id="2.40.30.170">
    <property type="match status" value="1"/>
</dbReference>
<sequence length="490" mass="54646">MSRPRLFAPLAALQTRYRTMQDQVEHDLETKATGLPTAGNWTKRLTQVILLGITVGVGWSVLARVDVVVNASGKLEPQSQSQVVQARAGGVVTAVLVREGESVKHGQLLMQFDRTALLNRLQELLLQRQRLVKETAVLRVAQQGKSLQTLGKSNLEMTPELTGQVQTRLLLVAQLTGNPSSLAPEQLQRYNLYQQQLRDRQSLSQLQKSSLQTKIADSDAQITQTQFQLQREQELLARLRPLVKQGAIPRVTLLQREVGVGDLQKQLIQSRLQKEQVEIGQLQTRVEDGKLLNETQQDLQKQLAELDTKFDSIIKDNQRQMIEVNSQLNQVRLDLKNQGLRSPADGVVFELGSKLPGAVTQPGQTLLQVVPNESLTARVQVANADIANVRVGMPVDVRIDAYPFTEFGAVKGVISKVGSEAVPVSQQSPRSTVFPIEVRLDRQFLERRSQRFSLTPGMTITTLIKVRQRAPISYVTEEITKAFDGMKSVR</sequence>
<feature type="domain" description="AprE-like beta-barrel" evidence="9">
    <location>
        <begin position="375"/>
        <end position="466"/>
    </location>
</feature>
<evidence type="ECO:0000256" key="7">
    <source>
        <dbReference type="ARBA" id="ARBA00022989"/>
    </source>
</evidence>
<keyword evidence="4" id="KW-1003">Cell membrane</keyword>
<dbReference type="InterPro" id="IPR050739">
    <property type="entry name" value="MFP"/>
</dbReference>
<protein>
    <submittedName>
        <fullName evidence="10">HlyD family type I secretion periplasmic adaptor subunit</fullName>
    </submittedName>
</protein>
<evidence type="ECO:0000313" key="11">
    <source>
        <dbReference type="Proteomes" id="UP000238634"/>
    </source>
</evidence>
<dbReference type="AlphaFoldDB" id="A0A2T1D9K4"/>
<dbReference type="Pfam" id="PF26002">
    <property type="entry name" value="Beta-barrel_AprE"/>
    <property type="match status" value="1"/>
</dbReference>
<keyword evidence="3" id="KW-0813">Transport</keyword>
<dbReference type="STRING" id="1920490.GCA_001895925_00465"/>
<evidence type="ECO:0000256" key="1">
    <source>
        <dbReference type="ARBA" id="ARBA00004377"/>
    </source>
</evidence>
<dbReference type="GO" id="GO:0005886">
    <property type="term" value="C:plasma membrane"/>
    <property type="evidence" value="ECO:0007669"/>
    <property type="project" value="UniProtKB-SubCell"/>
</dbReference>
<keyword evidence="6" id="KW-0812">Transmembrane</keyword>
<reference evidence="10 11" key="1">
    <citation type="submission" date="2018-02" db="EMBL/GenBank/DDBJ databases">
        <authorList>
            <person name="Cohen D.B."/>
            <person name="Kent A.D."/>
        </authorList>
    </citation>
    <scope>NUCLEOTIDE SEQUENCE [LARGE SCALE GENOMIC DNA]</scope>
    <source>
        <strain evidence="10 11">ULC007</strain>
    </source>
</reference>
<keyword evidence="11" id="KW-1185">Reference proteome</keyword>
<evidence type="ECO:0000256" key="2">
    <source>
        <dbReference type="ARBA" id="ARBA00009477"/>
    </source>
</evidence>
<keyword evidence="8" id="KW-0472">Membrane</keyword>
<reference evidence="10 11" key="2">
    <citation type="submission" date="2018-03" db="EMBL/GenBank/DDBJ databases">
        <title>The ancient ancestry and fast evolution of plastids.</title>
        <authorList>
            <person name="Moore K.R."/>
            <person name="Magnabosco C."/>
            <person name="Momper L."/>
            <person name="Gold D.A."/>
            <person name="Bosak T."/>
            <person name="Fournier G.P."/>
        </authorList>
    </citation>
    <scope>NUCLEOTIDE SEQUENCE [LARGE SCALE GENOMIC DNA]</scope>
    <source>
        <strain evidence="10 11">ULC007</strain>
    </source>
</reference>
<dbReference type="InterPro" id="IPR010129">
    <property type="entry name" value="T1SS_HlyD"/>
</dbReference>
<dbReference type="PRINTS" id="PR01490">
    <property type="entry name" value="RTXTOXIND"/>
</dbReference>
<keyword evidence="5" id="KW-0997">Cell inner membrane</keyword>
<name>A0A2T1D9K4_9CYAN</name>
<evidence type="ECO:0000256" key="3">
    <source>
        <dbReference type="ARBA" id="ARBA00022448"/>
    </source>
</evidence>
<evidence type="ECO:0000256" key="5">
    <source>
        <dbReference type="ARBA" id="ARBA00022519"/>
    </source>
</evidence>
<dbReference type="EMBL" id="PVWG01000032">
    <property type="protein sequence ID" value="PSB17134.1"/>
    <property type="molecule type" value="Genomic_DNA"/>
</dbReference>